<evidence type="ECO:0000256" key="1">
    <source>
        <dbReference type="SAM" id="Coils"/>
    </source>
</evidence>
<feature type="compositionally biased region" description="Basic and acidic residues" evidence="2">
    <location>
        <begin position="494"/>
        <end position="512"/>
    </location>
</feature>
<feature type="compositionally biased region" description="Basic and acidic residues" evidence="2">
    <location>
        <begin position="448"/>
        <end position="477"/>
    </location>
</feature>
<evidence type="ECO:0000313" key="3">
    <source>
        <dbReference type="EMBL" id="KAJ6737236.1"/>
    </source>
</evidence>
<keyword evidence="4" id="KW-1185">Reference proteome</keyword>
<protein>
    <submittedName>
        <fullName evidence="3">MYOSIN HEAVY CHAIN-RELATED PROTEIN</fullName>
    </submittedName>
</protein>
<feature type="region of interest" description="Disordered" evidence="2">
    <location>
        <begin position="187"/>
        <end position="218"/>
    </location>
</feature>
<gene>
    <name evidence="3" type="ORF">OIU85_019312</name>
</gene>
<dbReference type="EMBL" id="JAPFFL010000003">
    <property type="protein sequence ID" value="KAJ6737236.1"/>
    <property type="molecule type" value="Genomic_DNA"/>
</dbReference>
<feature type="region of interest" description="Disordered" evidence="2">
    <location>
        <begin position="1"/>
        <end position="32"/>
    </location>
</feature>
<feature type="compositionally biased region" description="Basic and acidic residues" evidence="2">
    <location>
        <begin position="21"/>
        <end position="32"/>
    </location>
</feature>
<name>A0A9Q0UVK5_SALVM</name>
<feature type="compositionally biased region" description="Basic and acidic residues" evidence="2">
    <location>
        <begin position="1"/>
        <end position="14"/>
    </location>
</feature>
<sequence length="604" mass="68734">MQQDKGQVEGELRNLKQRLNVAERERDRARDELKEMKKVADESNASLKEAMSNGKVADIFVELNSVVESLSKSNQELKAKEMAITSLKAEVGKLREVEAKLLEKDQSLEKLNRELSNVRSTEARTLDLLSHSKKRIQELEAEVQKGNEAETKLLDSFAAQTKQLEQTKILLEESKLEITSLRKQARDLEKHDGDKVSLQKQNRTDHVQEGEKHSASKTESLLEEIELLKRELKLATEAEENSNKAMDGLAMALTEVAAESTQTREKLELTQEELERFKKEAGILQENINSLEDKYRTLLNEERKRADRYRNTAEKLQIEAEESLLAWNAKETGFVDCIKIAEEEKSYACEENSKLLELLGTAENMNKIAKQENQKVRDILKQALNEANVAKEAAGIARDENSQLKDVLAEKDNALVFITQENENLRINEAANLEEIKELKKFLSEASEKELKVEDKENHLKEKPRNAEDKQDKDGNKLGRTYSFSLKELVIPNKHKDAGEKIKTTDEQKKNDEDEGPENPDLLRGSIFDKQTESPTAAVPRKKKITTVGEETKPGDYDSMDGGHTNDPENERNSTRKRAYLRRFGDILLRRGGSHRRGQSFGGE</sequence>
<comment type="caution">
    <text evidence="3">The sequence shown here is derived from an EMBL/GenBank/DDBJ whole genome shotgun (WGS) entry which is preliminary data.</text>
</comment>
<dbReference type="PANTHER" id="PTHR35164">
    <property type="entry name" value="EXPRESSED PROTEIN"/>
    <property type="match status" value="1"/>
</dbReference>
<organism evidence="3 4">
    <name type="scientific">Salix viminalis</name>
    <name type="common">Common osier</name>
    <name type="synonym">Basket willow</name>
    <dbReference type="NCBI Taxonomy" id="40686"/>
    <lineage>
        <taxon>Eukaryota</taxon>
        <taxon>Viridiplantae</taxon>
        <taxon>Streptophyta</taxon>
        <taxon>Embryophyta</taxon>
        <taxon>Tracheophyta</taxon>
        <taxon>Spermatophyta</taxon>
        <taxon>Magnoliopsida</taxon>
        <taxon>eudicotyledons</taxon>
        <taxon>Gunneridae</taxon>
        <taxon>Pentapetalae</taxon>
        <taxon>rosids</taxon>
        <taxon>fabids</taxon>
        <taxon>Malpighiales</taxon>
        <taxon>Salicaceae</taxon>
        <taxon>Saliceae</taxon>
        <taxon>Salix</taxon>
    </lineage>
</organism>
<dbReference type="AlphaFoldDB" id="A0A9Q0UVK5"/>
<dbReference type="PANTHER" id="PTHR35164:SF9">
    <property type="entry name" value="EXPRESSED PROTEIN"/>
    <property type="match status" value="1"/>
</dbReference>
<feature type="compositionally biased region" description="Basic and acidic residues" evidence="2">
    <location>
        <begin position="187"/>
        <end position="216"/>
    </location>
</feature>
<evidence type="ECO:0000256" key="2">
    <source>
        <dbReference type="SAM" id="MobiDB-lite"/>
    </source>
</evidence>
<dbReference type="Proteomes" id="UP001151529">
    <property type="component" value="Chromosome 5"/>
</dbReference>
<proteinExistence type="predicted"/>
<feature type="region of interest" description="Disordered" evidence="2">
    <location>
        <begin position="448"/>
        <end position="579"/>
    </location>
</feature>
<reference evidence="3" key="2">
    <citation type="journal article" date="2023" name="Int. J. Mol. Sci.">
        <title>De Novo Assembly and Annotation of 11 Diverse Shrub Willow (Salix) Genomes Reveals Novel Gene Organization in Sex-Linked Regions.</title>
        <authorList>
            <person name="Hyden B."/>
            <person name="Feng K."/>
            <person name="Yates T.B."/>
            <person name="Jawdy S."/>
            <person name="Cereghino C."/>
            <person name="Smart L.B."/>
            <person name="Muchero W."/>
        </authorList>
    </citation>
    <scope>NUCLEOTIDE SEQUENCE [LARGE SCALE GENOMIC DNA]</scope>
    <source>
        <tissue evidence="3">Shoot tip</tissue>
    </source>
</reference>
<dbReference type="OrthoDB" id="774313at2759"/>
<feature type="coiled-coil region" evidence="1">
    <location>
        <begin position="218"/>
        <end position="326"/>
    </location>
</feature>
<accession>A0A9Q0UVK5</accession>
<reference evidence="3" key="1">
    <citation type="submission" date="2022-11" db="EMBL/GenBank/DDBJ databases">
        <authorList>
            <person name="Hyden B.L."/>
            <person name="Feng K."/>
            <person name="Yates T."/>
            <person name="Jawdy S."/>
            <person name="Smart L.B."/>
            <person name="Muchero W."/>
        </authorList>
    </citation>
    <scope>NUCLEOTIDE SEQUENCE</scope>
    <source>
        <tissue evidence="3">Shoot tip</tissue>
    </source>
</reference>
<feature type="coiled-coil region" evidence="1">
    <location>
        <begin position="362"/>
        <end position="400"/>
    </location>
</feature>
<evidence type="ECO:0000313" key="4">
    <source>
        <dbReference type="Proteomes" id="UP001151529"/>
    </source>
</evidence>
<keyword evidence="1" id="KW-0175">Coiled coil</keyword>
<feature type="compositionally biased region" description="Basic and acidic residues" evidence="2">
    <location>
        <begin position="564"/>
        <end position="574"/>
    </location>
</feature>